<keyword evidence="2" id="KW-1185">Reference proteome</keyword>
<evidence type="ECO:0000313" key="1">
    <source>
        <dbReference type="EMBL" id="ORC60662.1"/>
    </source>
</evidence>
<evidence type="ECO:0000313" key="2">
    <source>
        <dbReference type="Proteomes" id="UP000192815"/>
    </source>
</evidence>
<dbReference type="AlphaFoldDB" id="A0A1X0NB76"/>
<comment type="caution">
    <text evidence="1">The sequence shown here is derived from an EMBL/GenBank/DDBJ whole genome shotgun (WGS) entry which is preliminary data.</text>
</comment>
<protein>
    <submittedName>
        <fullName evidence="1">Uncharacterized protein</fullName>
    </submittedName>
</protein>
<reference evidence="2" key="1">
    <citation type="submission" date="2017-02" db="EMBL/GenBank/DDBJ databases">
        <title>Pseudomonas floridae sp. nov., a novel pathogenic bacterial species isolated from tomato.</title>
        <authorList>
            <person name="Timilsina S."/>
            <person name="Vallad G.E."/>
            <person name="Jones J.B."/>
        </authorList>
    </citation>
    <scope>NUCLEOTIDE SEQUENCE [LARGE SCALE GENOMIC DNA]</scope>
    <source>
        <strain evidence="2">GEV388</strain>
    </source>
</reference>
<accession>A0A1X0NB76</accession>
<sequence>MKSIFNNSLLAPAHVPKKPCSREPLELLAPDIEVAFHDADTPGLIPISALNAPLTMTFKVWPGAIKGYGYQLCFNGKNSGPIGIILDSHTPGDILTLDIPTELLTEGFHNVQYMVVNPTNQVEEYSTVFRIQIDKTPPGAPELAAIQFPAEVQNGLTAAELENLGGKLDVQIAGYTIMRKHDLIQTWWGGVKGPTAIVNEDDMGLNKVVVTFTRDFLASVGEGEHLVCYQVFDRAGNPSMFSNAVPLTLRLQEIPLDYPAPVIDSTVGDLIDYVEAQTGVLVDIPHYSGAAALDHIQLFWGDNNPLLPVILPDGDENEDIVMTLRVPFEVIALQPEGKVRVHYEVSRREELVGTSLSTEIDVFANLPFLQPLESLIVQGTSVENPNKIDNFIDEDDYELSGRGIVTWNDGLAIGDDLNLHWGDQTKPQWYQIRSSDLTQSKDLILPIDGDIIRTQGTGAAIPVYFTVTRSGNPNPVVAPMQHVVVRSKEEQPGGPDGLNGPTFNLTSNGVLGPNENPDGAWVTIAPYINIAEGQRINFTFKGFDVSNNPIEAATYTATRKLDEVEGVEGYAFKVPYINTRLICTGFAEASYTVNPVEDSNQSPANSVITRVVVNMLSPSEITCLTR</sequence>
<organism evidence="1 2">
    <name type="scientific">Pseudomonas floridensis</name>
    <dbReference type="NCBI Taxonomy" id="1958950"/>
    <lineage>
        <taxon>Bacteria</taxon>
        <taxon>Pseudomonadati</taxon>
        <taxon>Pseudomonadota</taxon>
        <taxon>Gammaproteobacteria</taxon>
        <taxon>Pseudomonadales</taxon>
        <taxon>Pseudomonadaceae</taxon>
        <taxon>Pseudomonas</taxon>
    </lineage>
</organism>
<dbReference type="RefSeq" id="WP_083181843.1">
    <property type="nucleotide sequence ID" value="NZ_CBCRZR010000003.1"/>
</dbReference>
<proteinExistence type="predicted"/>
<name>A0A1X0NB76_9PSED</name>
<dbReference type="EMBL" id="MUIO01000017">
    <property type="protein sequence ID" value="ORC60662.1"/>
    <property type="molecule type" value="Genomic_DNA"/>
</dbReference>
<gene>
    <name evidence="1" type="ORF">BZK31_05870</name>
</gene>
<dbReference type="Proteomes" id="UP000192815">
    <property type="component" value="Unassembled WGS sequence"/>
</dbReference>